<evidence type="ECO:0000256" key="7">
    <source>
        <dbReference type="ARBA" id="ARBA00023316"/>
    </source>
</evidence>
<reference evidence="10 11" key="2">
    <citation type="submission" date="2020-07" db="EMBL/GenBank/DDBJ databases">
        <title>Genome assembly of wild tea tree DASZ reveals pedigree and selection history of tea varieties.</title>
        <authorList>
            <person name="Zhang W."/>
        </authorList>
    </citation>
    <scope>NUCLEOTIDE SEQUENCE [LARGE SCALE GENOMIC DNA]</scope>
    <source>
        <strain evidence="11">cv. G240</strain>
        <tissue evidence="10">Leaf</tissue>
    </source>
</reference>
<evidence type="ECO:0000313" key="11">
    <source>
        <dbReference type="Proteomes" id="UP000593564"/>
    </source>
</evidence>
<keyword evidence="7" id="KW-0961">Cell wall biogenesis/degradation</keyword>
<evidence type="ECO:0000256" key="6">
    <source>
        <dbReference type="ARBA" id="ARBA00023136"/>
    </source>
</evidence>
<reference evidence="11" key="1">
    <citation type="journal article" date="2020" name="Nat. Commun.">
        <title>Genome assembly of wild tea tree DASZ reveals pedigree and selection history of tea varieties.</title>
        <authorList>
            <person name="Zhang W."/>
            <person name="Zhang Y."/>
            <person name="Qiu H."/>
            <person name="Guo Y."/>
            <person name="Wan H."/>
            <person name="Zhang X."/>
            <person name="Scossa F."/>
            <person name="Alseekh S."/>
            <person name="Zhang Q."/>
            <person name="Wang P."/>
            <person name="Xu L."/>
            <person name="Schmidt M.H."/>
            <person name="Jia X."/>
            <person name="Li D."/>
            <person name="Zhu A."/>
            <person name="Guo F."/>
            <person name="Chen W."/>
            <person name="Ni D."/>
            <person name="Usadel B."/>
            <person name="Fernie A.R."/>
            <person name="Wen W."/>
        </authorList>
    </citation>
    <scope>NUCLEOTIDE SEQUENCE [LARGE SCALE GENOMIC DNA]</scope>
    <source>
        <strain evidence="11">cv. G240</strain>
    </source>
</reference>
<evidence type="ECO:0000256" key="1">
    <source>
        <dbReference type="ARBA" id="ARBA00004308"/>
    </source>
</evidence>
<evidence type="ECO:0008006" key="12">
    <source>
        <dbReference type="Google" id="ProtNLM"/>
    </source>
</evidence>
<dbReference type="InterPro" id="IPR005150">
    <property type="entry name" value="Cellulose_synth"/>
</dbReference>
<keyword evidence="2" id="KW-0328">Glycosyltransferase</keyword>
<accession>A0A7J7HDL6</accession>
<feature type="transmembrane region" description="Helical" evidence="9">
    <location>
        <begin position="23"/>
        <end position="40"/>
    </location>
</feature>
<dbReference type="Proteomes" id="UP000593564">
    <property type="component" value="Unassembled WGS sequence"/>
</dbReference>
<evidence type="ECO:0000256" key="3">
    <source>
        <dbReference type="ARBA" id="ARBA00022679"/>
    </source>
</evidence>
<proteinExistence type="predicted"/>
<dbReference type="GO" id="GO:0071555">
    <property type="term" value="P:cell wall organization"/>
    <property type="evidence" value="ECO:0007669"/>
    <property type="project" value="UniProtKB-KW"/>
</dbReference>
<keyword evidence="11" id="KW-1185">Reference proteome</keyword>
<keyword evidence="4 9" id="KW-0812">Transmembrane</keyword>
<feature type="transmembrane region" description="Helical" evidence="9">
    <location>
        <begin position="52"/>
        <end position="72"/>
    </location>
</feature>
<keyword evidence="3" id="KW-0808">Transferase</keyword>
<name>A0A7J7HDL6_CAMSI</name>
<dbReference type="EMBL" id="JACBKZ010000005">
    <property type="protein sequence ID" value="KAF5950725.1"/>
    <property type="molecule type" value="Genomic_DNA"/>
</dbReference>
<gene>
    <name evidence="10" type="ORF">HYC85_012718</name>
</gene>
<feature type="binding site" evidence="8">
    <location>
        <position position="110"/>
    </location>
    <ligand>
        <name>UDP-alpha-D-glucose</name>
        <dbReference type="ChEBI" id="CHEBI:58885"/>
    </ligand>
</feature>
<keyword evidence="6 9" id="KW-0472">Membrane</keyword>
<sequence>MATTTHTLHTCKVEQTRATINKLHMLFHFTAILSLLYYRISYLFHHAHEIPIFSWCLVTTSELMFTSIWIITQAFRWWPVTRTIHPENLCGNTELPGIDVFICTADPKKEPTVEVMNTVLSAVVLDYPLEKLAMYLSDDDGWPLTLYGLKEACLFGRSWIPFCRKYGIKTPSPERYFSSFGDDDRVLRNHEFMAEEEDIKVD</sequence>
<dbReference type="AlphaFoldDB" id="A0A7J7HDL6"/>
<dbReference type="GO" id="GO:0016020">
    <property type="term" value="C:membrane"/>
    <property type="evidence" value="ECO:0007669"/>
    <property type="project" value="InterPro"/>
</dbReference>
<dbReference type="PANTHER" id="PTHR13301">
    <property type="entry name" value="X-BOX TRANSCRIPTION FACTOR-RELATED"/>
    <property type="match status" value="1"/>
</dbReference>
<evidence type="ECO:0000256" key="2">
    <source>
        <dbReference type="ARBA" id="ARBA00022676"/>
    </source>
</evidence>
<dbReference type="Pfam" id="PF03552">
    <property type="entry name" value="Cellulose_synt"/>
    <property type="match status" value="1"/>
</dbReference>
<feature type="binding site" evidence="8">
    <location>
        <position position="139"/>
    </location>
    <ligand>
        <name>UDP-alpha-D-glucose</name>
        <dbReference type="ChEBI" id="CHEBI:58885"/>
    </ligand>
</feature>
<evidence type="ECO:0000256" key="4">
    <source>
        <dbReference type="ARBA" id="ARBA00022692"/>
    </source>
</evidence>
<evidence type="ECO:0000256" key="8">
    <source>
        <dbReference type="PIRSR" id="PIRSR605150-2"/>
    </source>
</evidence>
<organism evidence="10 11">
    <name type="scientific">Camellia sinensis</name>
    <name type="common">Tea plant</name>
    <name type="synonym">Thea sinensis</name>
    <dbReference type="NCBI Taxonomy" id="4442"/>
    <lineage>
        <taxon>Eukaryota</taxon>
        <taxon>Viridiplantae</taxon>
        <taxon>Streptophyta</taxon>
        <taxon>Embryophyta</taxon>
        <taxon>Tracheophyta</taxon>
        <taxon>Spermatophyta</taxon>
        <taxon>Magnoliopsida</taxon>
        <taxon>eudicotyledons</taxon>
        <taxon>Gunneridae</taxon>
        <taxon>Pentapetalae</taxon>
        <taxon>asterids</taxon>
        <taxon>Ericales</taxon>
        <taxon>Theaceae</taxon>
        <taxon>Camellia</taxon>
    </lineage>
</organism>
<keyword evidence="5 9" id="KW-1133">Transmembrane helix</keyword>
<evidence type="ECO:0000256" key="9">
    <source>
        <dbReference type="SAM" id="Phobius"/>
    </source>
</evidence>
<feature type="binding site" evidence="8">
    <location>
        <position position="109"/>
    </location>
    <ligand>
        <name>UDP-alpha-D-glucose</name>
        <dbReference type="ChEBI" id="CHEBI:58885"/>
    </ligand>
</feature>
<protein>
    <recommendedName>
        <fullName evidence="12">Cellulose synthase</fullName>
    </recommendedName>
</protein>
<comment type="caution">
    <text evidence="10">The sequence shown here is derived from an EMBL/GenBank/DDBJ whole genome shotgun (WGS) entry which is preliminary data.</text>
</comment>
<dbReference type="GO" id="GO:0012505">
    <property type="term" value="C:endomembrane system"/>
    <property type="evidence" value="ECO:0007669"/>
    <property type="project" value="UniProtKB-SubCell"/>
</dbReference>
<evidence type="ECO:0000256" key="5">
    <source>
        <dbReference type="ARBA" id="ARBA00022989"/>
    </source>
</evidence>
<dbReference type="GO" id="GO:0030244">
    <property type="term" value="P:cellulose biosynthetic process"/>
    <property type="evidence" value="ECO:0007669"/>
    <property type="project" value="InterPro"/>
</dbReference>
<evidence type="ECO:0000313" key="10">
    <source>
        <dbReference type="EMBL" id="KAF5950725.1"/>
    </source>
</evidence>
<comment type="subcellular location">
    <subcellularLocation>
        <location evidence="1">Endomembrane system</location>
    </subcellularLocation>
</comment>
<dbReference type="GO" id="GO:0016760">
    <property type="term" value="F:cellulose synthase (UDP-forming) activity"/>
    <property type="evidence" value="ECO:0007669"/>
    <property type="project" value="InterPro"/>
</dbReference>